<dbReference type="Pfam" id="PF08241">
    <property type="entry name" value="Methyltransf_11"/>
    <property type="match status" value="1"/>
</dbReference>
<dbReference type="InterPro" id="IPR013216">
    <property type="entry name" value="Methyltransf_11"/>
</dbReference>
<evidence type="ECO:0000313" key="6">
    <source>
        <dbReference type="Proteomes" id="UP000037953"/>
    </source>
</evidence>
<reference evidence="6" key="2">
    <citation type="submission" date="2015-09" db="EMBL/GenBank/DDBJ databases">
        <title>Draft genome sequence of a multidrug-resistant Chryseobacterium indologenes isolate from Malaysia.</title>
        <authorList>
            <person name="Yu C.Y."/>
            <person name="Ang G.Y."/>
            <person name="Chan K.-G."/>
        </authorList>
    </citation>
    <scope>NUCLEOTIDE SEQUENCE [LARGE SCALE GENOMIC DNA]</scope>
    <source>
        <strain evidence="6">CI_885</strain>
    </source>
</reference>
<keyword evidence="3" id="KW-0808">Transferase</keyword>
<dbReference type="RefSeq" id="WP_062698875.1">
    <property type="nucleotide sequence ID" value="NZ_LJOD01000005.1"/>
</dbReference>
<protein>
    <recommendedName>
        <fullName evidence="4">Methyltransferase type 11 domain-containing protein</fullName>
    </recommendedName>
</protein>
<dbReference type="CDD" id="cd02440">
    <property type="entry name" value="AdoMet_MTases"/>
    <property type="match status" value="1"/>
</dbReference>
<dbReference type="AlphaFoldDB" id="A0A0N1KU09"/>
<dbReference type="InterPro" id="IPR051052">
    <property type="entry name" value="Diverse_substrate_MTase"/>
</dbReference>
<dbReference type="Proteomes" id="UP000037953">
    <property type="component" value="Unassembled WGS sequence"/>
</dbReference>
<dbReference type="Gene3D" id="3.40.50.150">
    <property type="entry name" value="Vaccinia Virus protein VP39"/>
    <property type="match status" value="1"/>
</dbReference>
<evidence type="ECO:0000313" key="5">
    <source>
        <dbReference type="EMBL" id="KPE51477.1"/>
    </source>
</evidence>
<proteinExistence type="inferred from homology"/>
<evidence type="ECO:0000256" key="1">
    <source>
        <dbReference type="ARBA" id="ARBA00008361"/>
    </source>
</evidence>
<dbReference type="EMBL" id="LJOD01000005">
    <property type="protein sequence ID" value="KPE51477.1"/>
    <property type="molecule type" value="Genomic_DNA"/>
</dbReference>
<organism evidence="5 6">
    <name type="scientific">Chryseobacterium indologenes</name>
    <name type="common">Flavobacterium indologenes</name>
    <dbReference type="NCBI Taxonomy" id="253"/>
    <lineage>
        <taxon>Bacteria</taxon>
        <taxon>Pseudomonadati</taxon>
        <taxon>Bacteroidota</taxon>
        <taxon>Flavobacteriia</taxon>
        <taxon>Flavobacteriales</taxon>
        <taxon>Weeksellaceae</taxon>
        <taxon>Chryseobacterium group</taxon>
        <taxon>Chryseobacterium</taxon>
    </lineage>
</organism>
<dbReference type="SUPFAM" id="SSF53335">
    <property type="entry name" value="S-adenosyl-L-methionine-dependent methyltransferases"/>
    <property type="match status" value="1"/>
</dbReference>
<comment type="similarity">
    <text evidence="1">Belongs to the methyltransferase superfamily.</text>
</comment>
<gene>
    <name evidence="5" type="ORF">AOB46_10085</name>
</gene>
<evidence type="ECO:0000259" key="4">
    <source>
        <dbReference type="Pfam" id="PF08241"/>
    </source>
</evidence>
<dbReference type="GO" id="GO:0008757">
    <property type="term" value="F:S-adenosylmethionine-dependent methyltransferase activity"/>
    <property type="evidence" value="ECO:0007669"/>
    <property type="project" value="InterPro"/>
</dbReference>
<evidence type="ECO:0000256" key="3">
    <source>
        <dbReference type="ARBA" id="ARBA00022679"/>
    </source>
</evidence>
<sequence>METSFKEKFYERIDDEYKLYYMTPFVNEISNFLDRNKGDYQNVLDFGCGFGELSDVFFQTGFKVTGMDSDIERINEAKVKYPNINFLNYNYTDSLPFPDDSFDVIFSNSVLQYISHDVFFQECLRVLKKGGCVIFLENLKNNPITRVGRIYLKFKKFDYQSYPWNHLTLKEIQRMERFFTPVTVKTYHVLGPLLYISRFKFLKSFLKRLDKILMSLTYTKHISWLALIIGKK</sequence>
<keyword evidence="2" id="KW-0489">Methyltransferase</keyword>
<feature type="domain" description="Methyltransferase type 11" evidence="4">
    <location>
        <begin position="44"/>
        <end position="135"/>
    </location>
</feature>
<evidence type="ECO:0000256" key="2">
    <source>
        <dbReference type="ARBA" id="ARBA00022603"/>
    </source>
</evidence>
<dbReference type="PATRIC" id="fig|253.9.peg.3810"/>
<dbReference type="GO" id="GO:0032259">
    <property type="term" value="P:methylation"/>
    <property type="evidence" value="ECO:0007669"/>
    <property type="project" value="UniProtKB-KW"/>
</dbReference>
<dbReference type="PANTHER" id="PTHR44942">
    <property type="entry name" value="METHYLTRANSF_11 DOMAIN-CONTAINING PROTEIN"/>
    <property type="match status" value="1"/>
</dbReference>
<dbReference type="PANTHER" id="PTHR44942:SF4">
    <property type="entry name" value="METHYLTRANSFERASE TYPE 11 DOMAIN-CONTAINING PROTEIN"/>
    <property type="match status" value="1"/>
</dbReference>
<dbReference type="InterPro" id="IPR029063">
    <property type="entry name" value="SAM-dependent_MTases_sf"/>
</dbReference>
<reference evidence="5 6" key="1">
    <citation type="journal article" date="2015" name="Genom Data">
        <title>Draft genome sequence of a multidrug-resistant Chryseobacterium indologenes isolate from Malaysia.</title>
        <authorList>
            <person name="Yu C.Y."/>
            <person name="Ang G.Y."/>
            <person name="Cheng H.J."/>
            <person name="Cheong Y.M."/>
            <person name="Yin W.F."/>
            <person name="Chan K.G."/>
        </authorList>
    </citation>
    <scope>NUCLEOTIDE SEQUENCE [LARGE SCALE GENOMIC DNA]</scope>
    <source>
        <strain evidence="5 6">CI_885</strain>
    </source>
</reference>
<comment type="caution">
    <text evidence="5">The sequence shown here is derived from an EMBL/GenBank/DDBJ whole genome shotgun (WGS) entry which is preliminary data.</text>
</comment>
<dbReference type="OrthoDB" id="9770553at2"/>
<name>A0A0N1KU09_CHRID</name>
<accession>A0A0N1KU09</accession>